<reference evidence="1 2" key="1">
    <citation type="submission" date="2023-07" db="EMBL/GenBank/DDBJ databases">
        <title>Sequencing the genomes of 1000 actinobacteria strains.</title>
        <authorList>
            <person name="Klenk H.-P."/>
        </authorList>
    </citation>
    <scope>NUCLEOTIDE SEQUENCE [LARGE SCALE GENOMIC DNA]</scope>
    <source>
        <strain evidence="1 2">DSM 40229</strain>
    </source>
</reference>
<comment type="caution">
    <text evidence="1">The sequence shown here is derived from an EMBL/GenBank/DDBJ whole genome shotgun (WGS) entry which is preliminary data.</text>
</comment>
<organism evidence="1 2">
    <name type="scientific">Streptomyces griseoviridis</name>
    <dbReference type="NCBI Taxonomy" id="45398"/>
    <lineage>
        <taxon>Bacteria</taxon>
        <taxon>Bacillati</taxon>
        <taxon>Actinomycetota</taxon>
        <taxon>Actinomycetes</taxon>
        <taxon>Kitasatosporales</taxon>
        <taxon>Streptomycetaceae</taxon>
        <taxon>Streptomyces</taxon>
    </lineage>
</organism>
<accession>A0ABT9LDM0</accession>
<evidence type="ECO:0000313" key="2">
    <source>
        <dbReference type="Proteomes" id="UP001231675"/>
    </source>
</evidence>
<sequence>MTAADVYDDLRRLLNEWDPIGVADSVDDEYGCMIGPVLDRLRGGADRGQIRAFLHRELTDHFGLSQPYDVDGMAYRVTAWWTSTRVPGA</sequence>
<evidence type="ECO:0008006" key="3">
    <source>
        <dbReference type="Google" id="ProtNLM"/>
    </source>
</evidence>
<keyword evidence="2" id="KW-1185">Reference proteome</keyword>
<evidence type="ECO:0000313" key="1">
    <source>
        <dbReference type="EMBL" id="MDP9681824.1"/>
    </source>
</evidence>
<dbReference type="Proteomes" id="UP001231675">
    <property type="component" value="Unassembled WGS sequence"/>
</dbReference>
<dbReference type="GeneID" id="91551270"/>
<dbReference type="RefSeq" id="WP_189412546.1">
    <property type="nucleotide sequence ID" value="NZ_BMSM01000001.1"/>
</dbReference>
<name>A0ABT9LDM0_STRGD</name>
<protein>
    <recommendedName>
        <fullName evidence="3">DUF1871 family protein</fullName>
    </recommendedName>
</protein>
<gene>
    <name evidence="1" type="ORF">J2S47_002326</name>
</gene>
<proteinExistence type="predicted"/>
<dbReference type="EMBL" id="JAURUD010000001">
    <property type="protein sequence ID" value="MDP9681824.1"/>
    <property type="molecule type" value="Genomic_DNA"/>
</dbReference>